<name>X0VEX6_9ZZZZ</name>
<accession>X0VEX6</accession>
<organism evidence="1">
    <name type="scientific">marine sediment metagenome</name>
    <dbReference type="NCBI Taxonomy" id="412755"/>
    <lineage>
        <taxon>unclassified sequences</taxon>
        <taxon>metagenomes</taxon>
        <taxon>ecological metagenomes</taxon>
    </lineage>
</organism>
<dbReference type="EMBL" id="BARS01012393">
    <property type="protein sequence ID" value="GAF99085.1"/>
    <property type="molecule type" value="Genomic_DNA"/>
</dbReference>
<gene>
    <name evidence="1" type="ORF">S01H1_22100</name>
</gene>
<proteinExistence type="predicted"/>
<evidence type="ECO:0000313" key="1">
    <source>
        <dbReference type="EMBL" id="GAF99085.1"/>
    </source>
</evidence>
<sequence>YRPRRGRHPERTIDLKQVITELALKADGLYFTLDLSGQVTARLDEVMKIPAIHSPEFVTQVERIAVGYAEEVRFTN</sequence>
<feature type="non-terminal residue" evidence="1">
    <location>
        <position position="1"/>
    </location>
</feature>
<reference evidence="1" key="1">
    <citation type="journal article" date="2014" name="Front. Microbiol.">
        <title>High frequency of phylogenetically diverse reductive dehalogenase-homologous genes in deep subseafloor sedimentary metagenomes.</title>
        <authorList>
            <person name="Kawai M."/>
            <person name="Futagami T."/>
            <person name="Toyoda A."/>
            <person name="Takaki Y."/>
            <person name="Nishi S."/>
            <person name="Hori S."/>
            <person name="Arai W."/>
            <person name="Tsubouchi T."/>
            <person name="Morono Y."/>
            <person name="Uchiyama I."/>
            <person name="Ito T."/>
            <person name="Fujiyama A."/>
            <person name="Inagaki F."/>
            <person name="Takami H."/>
        </authorList>
    </citation>
    <scope>NUCLEOTIDE SEQUENCE</scope>
    <source>
        <strain evidence="1">Expedition CK06-06</strain>
    </source>
</reference>
<dbReference type="AlphaFoldDB" id="X0VEX6"/>
<comment type="caution">
    <text evidence="1">The sequence shown here is derived from an EMBL/GenBank/DDBJ whole genome shotgun (WGS) entry which is preliminary data.</text>
</comment>
<protein>
    <submittedName>
        <fullName evidence="1">Uncharacterized protein</fullName>
    </submittedName>
</protein>